<organism evidence="2 3">
    <name type="scientific">Escherichia coli</name>
    <dbReference type="NCBI Taxonomy" id="562"/>
    <lineage>
        <taxon>Bacteria</taxon>
        <taxon>Pseudomonadati</taxon>
        <taxon>Pseudomonadota</taxon>
        <taxon>Gammaproteobacteria</taxon>
        <taxon>Enterobacterales</taxon>
        <taxon>Enterobacteriaceae</taxon>
        <taxon>Escherichia</taxon>
    </lineage>
</organism>
<feature type="compositionally biased region" description="Polar residues" evidence="1">
    <location>
        <begin position="104"/>
        <end position="120"/>
    </location>
</feature>
<evidence type="ECO:0000313" key="2">
    <source>
        <dbReference type="EMBL" id="STL17954.1"/>
    </source>
</evidence>
<name>A0A377AIK3_ECOLX</name>
<proteinExistence type="predicted"/>
<evidence type="ECO:0000256" key="1">
    <source>
        <dbReference type="SAM" id="MobiDB-lite"/>
    </source>
</evidence>
<dbReference type="EMBL" id="UGED01000004">
    <property type="protein sequence ID" value="STL17954.1"/>
    <property type="molecule type" value="Genomic_DNA"/>
</dbReference>
<accession>A0A377AIK3</accession>
<gene>
    <name evidence="2" type="ORF">NCTC9962_01029</name>
</gene>
<dbReference type="Proteomes" id="UP000254052">
    <property type="component" value="Unassembled WGS sequence"/>
</dbReference>
<dbReference type="AlphaFoldDB" id="A0A377AIK3"/>
<sequence length="120" mass="13299">MPRRTIYFSGAATESIEIKITDDRISSVPSQSGNVNVIPSNSKESSALLNGSAQLKMLAFGPPINCAPFRYRLNVRDVTNDHQIKKRQNQTAVNDKVCSLSGIKRQQNQTANQHTPADDW</sequence>
<feature type="region of interest" description="Disordered" evidence="1">
    <location>
        <begin position="101"/>
        <end position="120"/>
    </location>
</feature>
<evidence type="ECO:0000313" key="3">
    <source>
        <dbReference type="Proteomes" id="UP000254052"/>
    </source>
</evidence>
<reference evidence="2 3" key="1">
    <citation type="submission" date="2018-06" db="EMBL/GenBank/DDBJ databases">
        <authorList>
            <consortium name="Pathogen Informatics"/>
            <person name="Doyle S."/>
        </authorList>
    </citation>
    <scope>NUCLEOTIDE SEQUENCE [LARGE SCALE GENOMIC DNA]</scope>
    <source>
        <strain evidence="2 3">NCTC9962</strain>
    </source>
</reference>
<protein>
    <submittedName>
        <fullName evidence="2">Uncharacterized protein</fullName>
    </submittedName>
</protein>